<name>A0A8H3IEN8_9LECA</name>
<feature type="signal peptide" evidence="3">
    <location>
        <begin position="1"/>
        <end position="28"/>
    </location>
</feature>
<sequence>MPQLVSLLWLGPIITLLMLNFRNHVIGASVWCPFGKCASDAFGDDAIATAISIRLDKKDHDVLVSLQFVAQAFEIWFLMMARALLYDVGMIFARSPGGMPVGYLLTYLEFSDIKNLVNPLLWTSAFPSKHHSPAARKRRGVTKLFFFALLAAFLTLFTNLMGATTAVLLIPSLQWVGTEQIPQQRFEGLAIAQPPQDDVVFAGSCNNAQLLAGNFSCTSNVYEPSLDEWAATALSSTKQFEQPFRTAILATSQESAVQFALNASSDLEAIWIASRQVLRDISQDFVGAVGGRHDYLRAIGNRDDGPGDARFNRSLQTILQRTGPSIGVQANCHAGNGSVTRVADGKEVHCFSQWSPDEVRNYTKASDQCFRVGQGFNAVNTHSRFWLGADASVESATAVDSYFSDLATYFNSTDDVGSGIVLCLANDTAPECDWDKIFTAPLPPDLKTSSVNVGLISYSVPNPPNSQARIYCDTVAHFAFPTYSLDTSMGTNMLHLVQLDKFSRNNHLPLIMSPDWFLAASSVNRNGTVPGTRQIARETVPHTAPLLGRSERSQHITAVLLPHLSPRTSHVDGKLTSHSAKPEPDPRLTKERRPRAPHLRNVRPAARVGMGSQRAHVDTRRRDCDRGMRVRGRSALSGTLPR</sequence>
<evidence type="ECO:0000313" key="5">
    <source>
        <dbReference type="Proteomes" id="UP000664203"/>
    </source>
</evidence>
<evidence type="ECO:0000256" key="1">
    <source>
        <dbReference type="SAM" id="MobiDB-lite"/>
    </source>
</evidence>
<keyword evidence="5" id="KW-1185">Reference proteome</keyword>
<accession>A0A8H3IEN8</accession>
<feature type="transmembrane region" description="Helical" evidence="2">
    <location>
        <begin position="144"/>
        <end position="170"/>
    </location>
</feature>
<proteinExistence type="predicted"/>
<feature type="chain" id="PRO_5034704310" evidence="3">
    <location>
        <begin position="29"/>
        <end position="642"/>
    </location>
</feature>
<feature type="region of interest" description="Disordered" evidence="1">
    <location>
        <begin position="566"/>
        <end position="642"/>
    </location>
</feature>
<evidence type="ECO:0000256" key="3">
    <source>
        <dbReference type="SAM" id="SignalP"/>
    </source>
</evidence>
<dbReference type="Proteomes" id="UP000664203">
    <property type="component" value="Unassembled WGS sequence"/>
</dbReference>
<organism evidence="4 5">
    <name type="scientific">Alectoria fallacina</name>
    <dbReference type="NCBI Taxonomy" id="1903189"/>
    <lineage>
        <taxon>Eukaryota</taxon>
        <taxon>Fungi</taxon>
        <taxon>Dikarya</taxon>
        <taxon>Ascomycota</taxon>
        <taxon>Pezizomycotina</taxon>
        <taxon>Lecanoromycetes</taxon>
        <taxon>OSLEUM clade</taxon>
        <taxon>Lecanoromycetidae</taxon>
        <taxon>Lecanorales</taxon>
        <taxon>Lecanorineae</taxon>
        <taxon>Parmeliaceae</taxon>
        <taxon>Alectoria</taxon>
    </lineage>
</organism>
<comment type="caution">
    <text evidence="4">The sequence shown here is derived from an EMBL/GenBank/DDBJ whole genome shotgun (WGS) entry which is preliminary data.</text>
</comment>
<feature type="compositionally biased region" description="Basic residues" evidence="1">
    <location>
        <begin position="592"/>
        <end position="601"/>
    </location>
</feature>
<protein>
    <submittedName>
        <fullName evidence="4">Uncharacterized protein</fullName>
    </submittedName>
</protein>
<keyword evidence="3" id="KW-0732">Signal</keyword>
<keyword evidence="2" id="KW-0472">Membrane</keyword>
<keyword evidence="2" id="KW-0812">Transmembrane</keyword>
<evidence type="ECO:0000313" key="4">
    <source>
        <dbReference type="EMBL" id="CAF9917980.1"/>
    </source>
</evidence>
<feature type="transmembrane region" description="Helical" evidence="2">
    <location>
        <begin position="62"/>
        <end position="85"/>
    </location>
</feature>
<reference evidence="4" key="1">
    <citation type="submission" date="2021-03" db="EMBL/GenBank/DDBJ databases">
        <authorList>
            <person name="Tagirdzhanova G."/>
        </authorList>
    </citation>
    <scope>NUCLEOTIDE SEQUENCE</scope>
</reference>
<evidence type="ECO:0000256" key="2">
    <source>
        <dbReference type="SAM" id="Phobius"/>
    </source>
</evidence>
<dbReference type="AlphaFoldDB" id="A0A8H3IEN8"/>
<feature type="compositionally biased region" description="Basic and acidic residues" evidence="1">
    <location>
        <begin position="569"/>
        <end position="591"/>
    </location>
</feature>
<gene>
    <name evidence="4" type="ORF">ALECFALPRED_000445</name>
</gene>
<feature type="compositionally biased region" description="Basic and acidic residues" evidence="1">
    <location>
        <begin position="615"/>
        <end position="628"/>
    </location>
</feature>
<dbReference type="EMBL" id="CAJPDR010000105">
    <property type="protein sequence ID" value="CAF9917980.1"/>
    <property type="molecule type" value="Genomic_DNA"/>
</dbReference>
<keyword evidence="2" id="KW-1133">Transmembrane helix</keyword>
<dbReference type="OrthoDB" id="5342924at2759"/>